<reference evidence="1" key="1">
    <citation type="journal article" date="2023" name="Mol. Phylogenet. Evol.">
        <title>Genome-scale phylogeny and comparative genomics of the fungal order Sordariales.</title>
        <authorList>
            <person name="Hensen N."/>
            <person name="Bonometti L."/>
            <person name="Westerberg I."/>
            <person name="Brannstrom I.O."/>
            <person name="Guillou S."/>
            <person name="Cros-Aarteil S."/>
            <person name="Calhoun S."/>
            <person name="Haridas S."/>
            <person name="Kuo A."/>
            <person name="Mondo S."/>
            <person name="Pangilinan J."/>
            <person name="Riley R."/>
            <person name="LaButti K."/>
            <person name="Andreopoulos B."/>
            <person name="Lipzen A."/>
            <person name="Chen C."/>
            <person name="Yan M."/>
            <person name="Daum C."/>
            <person name="Ng V."/>
            <person name="Clum A."/>
            <person name="Steindorff A."/>
            <person name="Ohm R.A."/>
            <person name="Martin F."/>
            <person name="Silar P."/>
            <person name="Natvig D.O."/>
            <person name="Lalanne C."/>
            <person name="Gautier V."/>
            <person name="Ament-Velasquez S.L."/>
            <person name="Kruys A."/>
            <person name="Hutchinson M.I."/>
            <person name="Powell A.J."/>
            <person name="Barry K."/>
            <person name="Miller A.N."/>
            <person name="Grigoriev I.V."/>
            <person name="Debuchy R."/>
            <person name="Gladieux P."/>
            <person name="Hiltunen Thoren M."/>
            <person name="Johannesson H."/>
        </authorList>
    </citation>
    <scope>NUCLEOTIDE SEQUENCE</scope>
    <source>
        <strain evidence="1">FGSC 1904</strain>
    </source>
</reference>
<comment type="caution">
    <text evidence="1">The sequence shown here is derived from an EMBL/GenBank/DDBJ whole genome shotgun (WGS) entry which is preliminary data.</text>
</comment>
<organism evidence="1 2">
    <name type="scientific">Sordaria brevicollis</name>
    <dbReference type="NCBI Taxonomy" id="83679"/>
    <lineage>
        <taxon>Eukaryota</taxon>
        <taxon>Fungi</taxon>
        <taxon>Dikarya</taxon>
        <taxon>Ascomycota</taxon>
        <taxon>Pezizomycotina</taxon>
        <taxon>Sordariomycetes</taxon>
        <taxon>Sordariomycetidae</taxon>
        <taxon>Sordariales</taxon>
        <taxon>Sordariaceae</taxon>
        <taxon>Sordaria</taxon>
    </lineage>
</organism>
<keyword evidence="2" id="KW-1185">Reference proteome</keyword>
<name>A0AAE0PEP5_SORBR</name>
<sequence length="253" mass="29474">MGSYRPLHPIPNHGRLEDSSDNASSQVLTILLLGKICRYIRSEAYKKYFHKTQLLLGRKVPFWMSSDFDPVSHPLAYHKNGPVMEFIFQSEFLKENIRHVSLHWTHMDNKYLPDCLEWLANAPQLSTLDIVFSDPWNWGRREVDPDGPSVEEFFGGHLVKHVKWITEGPDGFEERSGGRPFSMRLDKITFKLDLKRASNVKAWKSSERFREIRVELERRHLKGMGERLDPKPCHAIDHYIGPYELHQGASTHV</sequence>
<evidence type="ECO:0000313" key="2">
    <source>
        <dbReference type="Proteomes" id="UP001281003"/>
    </source>
</evidence>
<evidence type="ECO:0000313" key="1">
    <source>
        <dbReference type="EMBL" id="KAK3398584.1"/>
    </source>
</evidence>
<proteinExistence type="predicted"/>
<protein>
    <submittedName>
        <fullName evidence="1">Uncharacterized protein</fullName>
    </submittedName>
</protein>
<gene>
    <name evidence="1" type="ORF">B0T20DRAFT_498498</name>
</gene>
<dbReference type="AlphaFoldDB" id="A0AAE0PEP5"/>
<dbReference type="EMBL" id="JAUTDP010000006">
    <property type="protein sequence ID" value="KAK3398584.1"/>
    <property type="molecule type" value="Genomic_DNA"/>
</dbReference>
<dbReference type="Proteomes" id="UP001281003">
    <property type="component" value="Unassembled WGS sequence"/>
</dbReference>
<accession>A0AAE0PEP5</accession>
<reference evidence="1" key="2">
    <citation type="submission" date="2023-07" db="EMBL/GenBank/DDBJ databases">
        <authorList>
            <consortium name="Lawrence Berkeley National Laboratory"/>
            <person name="Haridas S."/>
            <person name="Hensen N."/>
            <person name="Bonometti L."/>
            <person name="Westerberg I."/>
            <person name="Brannstrom I.O."/>
            <person name="Guillou S."/>
            <person name="Cros-Aarteil S."/>
            <person name="Calhoun S."/>
            <person name="Kuo A."/>
            <person name="Mondo S."/>
            <person name="Pangilinan J."/>
            <person name="Riley R."/>
            <person name="LaButti K."/>
            <person name="Andreopoulos B."/>
            <person name="Lipzen A."/>
            <person name="Chen C."/>
            <person name="Yanf M."/>
            <person name="Daum C."/>
            <person name="Ng V."/>
            <person name="Clum A."/>
            <person name="Steindorff A."/>
            <person name="Ohm R."/>
            <person name="Martin F."/>
            <person name="Silar P."/>
            <person name="Natvig D."/>
            <person name="Lalanne C."/>
            <person name="Gautier V."/>
            <person name="Ament-velasquez S.L."/>
            <person name="Kruys A."/>
            <person name="Hutchinson M.I."/>
            <person name="Powell A.J."/>
            <person name="Barry K."/>
            <person name="Miller A.N."/>
            <person name="Grigoriev I.V."/>
            <person name="Debuchy R."/>
            <person name="Gladieux P."/>
            <person name="Thoren M.H."/>
            <person name="Johannesson H."/>
        </authorList>
    </citation>
    <scope>NUCLEOTIDE SEQUENCE</scope>
    <source>
        <strain evidence="1">FGSC 1904</strain>
    </source>
</reference>